<keyword evidence="3" id="KW-1185">Reference proteome</keyword>
<evidence type="ECO:0000259" key="1">
    <source>
        <dbReference type="Pfam" id="PF12802"/>
    </source>
</evidence>
<dbReference type="Proteomes" id="UP000460558">
    <property type="component" value="Unassembled WGS sequence"/>
</dbReference>
<dbReference type="Gene3D" id="1.10.10.10">
    <property type="entry name" value="Winged helix-like DNA-binding domain superfamily/Winged helix DNA-binding domain"/>
    <property type="match status" value="1"/>
</dbReference>
<organism evidence="2 3">
    <name type="scientific">Streptomyces katsurahamanus</name>
    <dbReference type="NCBI Taxonomy" id="2577098"/>
    <lineage>
        <taxon>Bacteria</taxon>
        <taxon>Bacillati</taxon>
        <taxon>Actinomycetota</taxon>
        <taxon>Actinomycetes</taxon>
        <taxon>Kitasatosporales</taxon>
        <taxon>Streptomycetaceae</taxon>
        <taxon>Streptomyces</taxon>
    </lineage>
</organism>
<dbReference type="RefSeq" id="WP_153485640.1">
    <property type="nucleotide sequence ID" value="NZ_VDEQ01000253.1"/>
</dbReference>
<dbReference type="InterPro" id="IPR036388">
    <property type="entry name" value="WH-like_DNA-bd_sf"/>
</dbReference>
<feature type="domain" description="HTH marR-type" evidence="1">
    <location>
        <begin position="36"/>
        <end position="85"/>
    </location>
</feature>
<proteinExistence type="predicted"/>
<evidence type="ECO:0000313" key="3">
    <source>
        <dbReference type="Proteomes" id="UP000460558"/>
    </source>
</evidence>
<dbReference type="InterPro" id="IPR011991">
    <property type="entry name" value="ArsR-like_HTH"/>
</dbReference>
<dbReference type="CDD" id="cd00090">
    <property type="entry name" value="HTH_ARSR"/>
    <property type="match status" value="1"/>
</dbReference>
<dbReference type="EMBL" id="VDEQ01000253">
    <property type="protein sequence ID" value="MQS38374.1"/>
    <property type="molecule type" value="Genomic_DNA"/>
</dbReference>
<dbReference type="InterPro" id="IPR036390">
    <property type="entry name" value="WH_DNA-bd_sf"/>
</dbReference>
<gene>
    <name evidence="2" type="ORF">FFZ77_22975</name>
</gene>
<dbReference type="InterPro" id="IPR000835">
    <property type="entry name" value="HTH_MarR-typ"/>
</dbReference>
<sequence>MTAALPRRGPLFGLSRSVASGAAWTETISSDLRLCLYAVGRADTFGHAEFRPGELAERLGVQPGAVRKLIAKLKQAGLVAREANARCVLPAWEIRGGGHRPDDLLRCGEHGPMGAVTARRVPPMVLDSRQKGRIWPSSCGQATLAPSRP</sequence>
<name>A0ABW9NZ70_9ACTN</name>
<comment type="caution">
    <text evidence="2">The sequence shown here is derived from an EMBL/GenBank/DDBJ whole genome shotgun (WGS) entry which is preliminary data.</text>
</comment>
<reference evidence="2 3" key="1">
    <citation type="submission" date="2019-06" db="EMBL/GenBank/DDBJ databases">
        <title>Comparative genomics and metabolomics analyses of clavulanic acid producing Streptomyces species provides insight into specialized metabolism and evolution of beta-lactam biosynthetic gene clusters.</title>
        <authorList>
            <person name="Moore M.A."/>
            <person name="Cruz-Morales P."/>
            <person name="Barona Gomez F."/>
            <person name="Kapil T."/>
        </authorList>
    </citation>
    <scope>NUCLEOTIDE SEQUENCE [LARGE SCALE GENOMIC DNA]</scope>
    <source>
        <strain evidence="2 3">T-272</strain>
    </source>
</reference>
<evidence type="ECO:0000313" key="2">
    <source>
        <dbReference type="EMBL" id="MQS38374.1"/>
    </source>
</evidence>
<protein>
    <submittedName>
        <fullName evidence="2">MarR family transcriptional regulator</fullName>
    </submittedName>
</protein>
<dbReference type="SUPFAM" id="SSF46785">
    <property type="entry name" value="Winged helix' DNA-binding domain"/>
    <property type="match status" value="1"/>
</dbReference>
<dbReference type="Pfam" id="PF12802">
    <property type="entry name" value="MarR_2"/>
    <property type="match status" value="1"/>
</dbReference>
<accession>A0ABW9NZ70</accession>